<dbReference type="Pfam" id="PF19305">
    <property type="entry name" value="MmgE_PrpD_C"/>
    <property type="match status" value="1"/>
</dbReference>
<dbReference type="InterPro" id="IPR045337">
    <property type="entry name" value="MmgE_PrpD_C"/>
</dbReference>
<dbReference type="InterPro" id="IPR042183">
    <property type="entry name" value="MmgE/PrpD_sf_1"/>
</dbReference>
<keyword evidence="5" id="KW-1185">Reference proteome</keyword>
<dbReference type="SUPFAM" id="SSF103378">
    <property type="entry name" value="2-methylcitrate dehydratase PrpD"/>
    <property type="match status" value="1"/>
</dbReference>
<sequence>MTQVQILAGFVERARFADLSIAAVEQLKIRVLDTIGVALGALDAGPIGAIRKLVAELGGRPLSTLIGGGKTAPDRAAFFNGALSRYLDFMDSYLAKGETCHPSDNLGAVLAAAEMRQATGAEFLTALAVAYQIHTRLSDVAPVRDKGFDHTTQGAYAAAAGAAKALALPCDQIANSIAISGTANNALRVTRTGALSHWKGLAYPNTAMAATYAALLAARGITGPEAVFEGNKGFMDTIAGPFEIDWSKEDLERVRLTILKKHNAEIHAQSAIDAALDIRANPHFAAIAVRALRLKTFAVAHRIIGGGEEGNKRIVRTKEEADHSLPYMLAVALIDGQVQPEQYAPDRIAATDVQQMLRKVTIMPEARLSALFPQRLPAELEVELEDGTVFSVQREDYHGFHTSPFDWTAARAKFDRVSRTFTTAAERAAIADVIATLDERPIADLTELLGAIRSHAAAT</sequence>
<feature type="domain" description="MmgE/PrpD N-terminal" evidence="2">
    <location>
        <begin position="6"/>
        <end position="246"/>
    </location>
</feature>
<dbReference type="InterPro" id="IPR045336">
    <property type="entry name" value="MmgE_PrpD_N"/>
</dbReference>
<dbReference type="EC" id="4.2.1.79" evidence="4"/>
<evidence type="ECO:0000313" key="5">
    <source>
        <dbReference type="Proteomes" id="UP001364224"/>
    </source>
</evidence>
<dbReference type="Pfam" id="PF03972">
    <property type="entry name" value="MmgE_PrpD_N"/>
    <property type="match status" value="1"/>
</dbReference>
<protein>
    <submittedName>
        <fullName evidence="4">2-methylcitrate dehydratase</fullName>
        <ecNumber evidence="4">4.2.1.79</ecNumber>
    </submittedName>
</protein>
<dbReference type="RefSeq" id="WP_334478441.1">
    <property type="nucleotide sequence ID" value="NZ_JAZHRV010000001.1"/>
</dbReference>
<comment type="caution">
    <text evidence="4">The sequence shown here is derived from an EMBL/GenBank/DDBJ whole genome shotgun (WGS) entry which is preliminary data.</text>
</comment>
<evidence type="ECO:0000313" key="4">
    <source>
        <dbReference type="EMBL" id="MEH2553868.1"/>
    </source>
</evidence>
<comment type="similarity">
    <text evidence="1">Belongs to the PrpD family.</text>
</comment>
<name>A0ABU8B772_9BRAD</name>
<dbReference type="Gene3D" id="1.10.4100.10">
    <property type="entry name" value="2-methylcitrate dehydratase PrpD"/>
    <property type="match status" value="1"/>
</dbReference>
<dbReference type="EMBL" id="JAZHRV010000001">
    <property type="protein sequence ID" value="MEH2553868.1"/>
    <property type="molecule type" value="Genomic_DNA"/>
</dbReference>
<accession>A0ABU8B772</accession>
<dbReference type="PANTHER" id="PTHR16943">
    <property type="entry name" value="2-METHYLCITRATE DEHYDRATASE-RELATED"/>
    <property type="match status" value="1"/>
</dbReference>
<dbReference type="GO" id="GO:0047547">
    <property type="term" value="F:2-methylcitrate dehydratase activity"/>
    <property type="evidence" value="ECO:0007669"/>
    <property type="project" value="UniProtKB-EC"/>
</dbReference>
<dbReference type="Gene3D" id="3.30.1330.120">
    <property type="entry name" value="2-methylcitrate dehydratase PrpD"/>
    <property type="match status" value="1"/>
</dbReference>
<keyword evidence="4" id="KW-0456">Lyase</keyword>
<gene>
    <name evidence="4" type="ORF">V1286_001397</name>
</gene>
<dbReference type="Proteomes" id="UP001364224">
    <property type="component" value="Unassembled WGS sequence"/>
</dbReference>
<proteinExistence type="inferred from homology"/>
<dbReference type="InterPro" id="IPR005656">
    <property type="entry name" value="MmgE_PrpD"/>
</dbReference>
<organism evidence="4 5">
    <name type="scientific">Bradyrhizobium algeriense</name>
    <dbReference type="NCBI Taxonomy" id="634784"/>
    <lineage>
        <taxon>Bacteria</taxon>
        <taxon>Pseudomonadati</taxon>
        <taxon>Pseudomonadota</taxon>
        <taxon>Alphaproteobacteria</taxon>
        <taxon>Hyphomicrobiales</taxon>
        <taxon>Nitrobacteraceae</taxon>
        <taxon>Bradyrhizobium</taxon>
    </lineage>
</organism>
<evidence type="ECO:0000259" key="3">
    <source>
        <dbReference type="Pfam" id="PF19305"/>
    </source>
</evidence>
<dbReference type="InterPro" id="IPR042188">
    <property type="entry name" value="MmgE/PrpD_sf_2"/>
</dbReference>
<dbReference type="InterPro" id="IPR036148">
    <property type="entry name" value="MmgE/PrpD_sf"/>
</dbReference>
<reference evidence="4 5" key="1">
    <citation type="submission" date="2024-02" db="EMBL/GenBank/DDBJ databases">
        <title>Adaptive strategies in a cosmopolitan and abundant soil bacterium.</title>
        <authorList>
            <person name="Carini P."/>
        </authorList>
    </citation>
    <scope>NUCLEOTIDE SEQUENCE [LARGE SCALE GENOMIC DNA]</scope>
    <source>
        <strain evidence="4 5">AZCC 1608</strain>
    </source>
</reference>
<evidence type="ECO:0000259" key="2">
    <source>
        <dbReference type="Pfam" id="PF03972"/>
    </source>
</evidence>
<dbReference type="PANTHER" id="PTHR16943:SF8">
    <property type="entry name" value="2-METHYLCITRATE DEHYDRATASE"/>
    <property type="match status" value="1"/>
</dbReference>
<evidence type="ECO:0000256" key="1">
    <source>
        <dbReference type="ARBA" id="ARBA00006174"/>
    </source>
</evidence>
<feature type="domain" description="MmgE/PrpD C-terminal" evidence="3">
    <location>
        <begin position="262"/>
        <end position="438"/>
    </location>
</feature>